<dbReference type="Pfam" id="PF12395">
    <property type="entry name" value="DUF3658"/>
    <property type="match status" value="1"/>
</dbReference>
<evidence type="ECO:0000259" key="2">
    <source>
        <dbReference type="Pfam" id="PF12395"/>
    </source>
</evidence>
<dbReference type="EMBL" id="AYGX02000068">
    <property type="protein sequence ID" value="KRO27804.1"/>
    <property type="molecule type" value="Genomic_DNA"/>
</dbReference>
<dbReference type="AlphaFoldDB" id="A0A0R2NR02"/>
<keyword evidence="4" id="KW-1185">Reference proteome</keyword>
<dbReference type="RefSeq" id="WP_024624037.1">
    <property type="nucleotide sequence ID" value="NZ_AYGX02000068.1"/>
</dbReference>
<accession>A0A0R2NR02</accession>
<feature type="domain" description="DUF3658" evidence="2">
    <location>
        <begin position="135"/>
        <end position="183"/>
    </location>
</feature>
<evidence type="ECO:0008006" key="5">
    <source>
        <dbReference type="Google" id="ProtNLM"/>
    </source>
</evidence>
<name>A0A0R2NR02_9LACO</name>
<dbReference type="Pfam" id="PF08874">
    <property type="entry name" value="DUF1835"/>
    <property type="match status" value="1"/>
</dbReference>
<feature type="domain" description="DUF1835" evidence="1">
    <location>
        <begin position="16"/>
        <end position="95"/>
    </location>
</feature>
<dbReference type="InterPro" id="IPR022123">
    <property type="entry name" value="DUF3658"/>
</dbReference>
<reference evidence="3 4" key="1">
    <citation type="journal article" date="2015" name="Genome Announc.">
        <title>Expanding the biotechnology potential of lactobacilli through comparative genomics of 213 strains and associated genera.</title>
        <authorList>
            <person name="Sun Z."/>
            <person name="Harris H.M."/>
            <person name="McCann A."/>
            <person name="Guo C."/>
            <person name="Argimon S."/>
            <person name="Zhang W."/>
            <person name="Yang X."/>
            <person name="Jeffery I.B."/>
            <person name="Cooney J.C."/>
            <person name="Kagawa T.F."/>
            <person name="Liu W."/>
            <person name="Song Y."/>
            <person name="Salvetti E."/>
            <person name="Wrobel A."/>
            <person name="Rasinkangas P."/>
            <person name="Parkhill J."/>
            <person name="Rea M.C."/>
            <person name="O'Sullivan O."/>
            <person name="Ritari J."/>
            <person name="Douillard F.P."/>
            <person name="Paul Ross R."/>
            <person name="Yang R."/>
            <person name="Briner A.E."/>
            <person name="Felis G.E."/>
            <person name="de Vos W.M."/>
            <person name="Barrangou R."/>
            <person name="Klaenhammer T.R."/>
            <person name="Caufield P.W."/>
            <person name="Cui Y."/>
            <person name="Zhang H."/>
            <person name="O'Toole P.W."/>
        </authorList>
    </citation>
    <scope>NUCLEOTIDE SEQUENCE [LARGE SCALE GENOMIC DNA]</scope>
    <source>
        <strain evidence="3 4">DSM 21115</strain>
    </source>
</reference>
<comment type="caution">
    <text evidence="3">The sequence shown here is derived from an EMBL/GenBank/DDBJ whole genome shotgun (WGS) entry which is preliminary data.</text>
</comment>
<evidence type="ECO:0000313" key="4">
    <source>
        <dbReference type="Proteomes" id="UP000050920"/>
    </source>
</evidence>
<gene>
    <name evidence="3" type="ORF">DY78_GL002866</name>
</gene>
<dbReference type="InterPro" id="IPR014973">
    <property type="entry name" value="DUF1835"/>
</dbReference>
<organism evidence="3 4">
    <name type="scientific">Lactiplantibacillus fabifermentans DSM 21115</name>
    <dbReference type="NCBI Taxonomy" id="1413187"/>
    <lineage>
        <taxon>Bacteria</taxon>
        <taxon>Bacillati</taxon>
        <taxon>Bacillota</taxon>
        <taxon>Bacilli</taxon>
        <taxon>Lactobacillales</taxon>
        <taxon>Lactobacillaceae</taxon>
        <taxon>Lactiplantibacillus</taxon>
    </lineage>
</organism>
<proteinExistence type="predicted"/>
<sequence length="212" mass="23571">MIEVTFNEELADTLATDRNDVICLPLYLGFGDLERLADSENTFWLIHDQKFADMQAAIQRLDSAVARHAQLRVWWSDQPDDYAGFCWLCGHLTSSGQLQQVHVPLTEVVTTPAVGLRQWAHIGELDQASAAHMSQATEPVTAAQRAAYSYLWESLADENAPVRINLNGNLQSAPVDCYDALIKMMPDAAAGASELGVPVWWCRERQSEIAKL</sequence>
<dbReference type="Proteomes" id="UP000050920">
    <property type="component" value="Unassembled WGS sequence"/>
</dbReference>
<protein>
    <recommendedName>
        <fullName evidence="5">DUF1835 domain-containing protein</fullName>
    </recommendedName>
</protein>
<evidence type="ECO:0000313" key="3">
    <source>
        <dbReference type="EMBL" id="KRO27804.1"/>
    </source>
</evidence>
<evidence type="ECO:0000259" key="1">
    <source>
        <dbReference type="Pfam" id="PF08874"/>
    </source>
</evidence>